<dbReference type="Proteomes" id="UP000740926">
    <property type="component" value="Unassembled WGS sequence"/>
</dbReference>
<gene>
    <name evidence="2" type="ORF">G6F50_014588</name>
</gene>
<protein>
    <submittedName>
        <fullName evidence="2">Uncharacterized protein</fullName>
    </submittedName>
</protein>
<reference evidence="2 3" key="1">
    <citation type="journal article" date="2020" name="Microb. Genom.">
        <title>Genetic diversity of clinical and environmental Mucorales isolates obtained from an investigation of mucormycosis cases among solid organ transplant recipients.</title>
        <authorList>
            <person name="Nguyen M.H."/>
            <person name="Kaul D."/>
            <person name="Muto C."/>
            <person name="Cheng S.J."/>
            <person name="Richter R.A."/>
            <person name="Bruno V.M."/>
            <person name="Liu G."/>
            <person name="Beyhan S."/>
            <person name="Sundermann A.J."/>
            <person name="Mounaud S."/>
            <person name="Pasculle A.W."/>
            <person name="Nierman W.C."/>
            <person name="Driscoll E."/>
            <person name="Cumbie R."/>
            <person name="Clancy C.J."/>
            <person name="Dupont C.L."/>
        </authorList>
    </citation>
    <scope>NUCLEOTIDE SEQUENCE [LARGE SCALE GENOMIC DNA]</scope>
    <source>
        <strain evidence="2 3">GL24</strain>
    </source>
</reference>
<proteinExistence type="predicted"/>
<keyword evidence="1" id="KW-0812">Transmembrane</keyword>
<sequence>MTQVRRLTETENNATLVTSWLQCMLTPGNDQDICYEIIKPILPNFSLMVTVDILAALIGFWLFLMFAKRSLWREWNDLIYDIRIACIYRKREKHAEQFFTL</sequence>
<name>A0A9P6Y533_9FUNG</name>
<evidence type="ECO:0000313" key="3">
    <source>
        <dbReference type="Proteomes" id="UP000740926"/>
    </source>
</evidence>
<keyword evidence="1" id="KW-0472">Membrane</keyword>
<evidence type="ECO:0000313" key="2">
    <source>
        <dbReference type="EMBL" id="KAG1538931.1"/>
    </source>
</evidence>
<keyword evidence="3" id="KW-1185">Reference proteome</keyword>
<feature type="transmembrane region" description="Helical" evidence="1">
    <location>
        <begin position="45"/>
        <end position="66"/>
    </location>
</feature>
<evidence type="ECO:0000256" key="1">
    <source>
        <dbReference type="SAM" id="Phobius"/>
    </source>
</evidence>
<organism evidence="2 3">
    <name type="scientific">Rhizopus delemar</name>
    <dbReference type="NCBI Taxonomy" id="936053"/>
    <lineage>
        <taxon>Eukaryota</taxon>
        <taxon>Fungi</taxon>
        <taxon>Fungi incertae sedis</taxon>
        <taxon>Mucoromycota</taxon>
        <taxon>Mucoromycotina</taxon>
        <taxon>Mucoromycetes</taxon>
        <taxon>Mucorales</taxon>
        <taxon>Mucorineae</taxon>
        <taxon>Rhizopodaceae</taxon>
        <taxon>Rhizopus</taxon>
    </lineage>
</organism>
<dbReference type="EMBL" id="JAANIU010007121">
    <property type="protein sequence ID" value="KAG1538931.1"/>
    <property type="molecule type" value="Genomic_DNA"/>
</dbReference>
<comment type="caution">
    <text evidence="2">The sequence shown here is derived from an EMBL/GenBank/DDBJ whole genome shotgun (WGS) entry which is preliminary data.</text>
</comment>
<accession>A0A9P6Y533</accession>
<keyword evidence="1" id="KW-1133">Transmembrane helix</keyword>
<dbReference type="AlphaFoldDB" id="A0A9P6Y533"/>